<evidence type="ECO:0000259" key="1">
    <source>
        <dbReference type="Pfam" id="PF18451"/>
    </source>
</evidence>
<dbReference type="AlphaFoldDB" id="A0A369NUZ1"/>
<evidence type="ECO:0000313" key="3">
    <source>
        <dbReference type="Proteomes" id="UP000253805"/>
    </source>
</evidence>
<dbReference type="EMBL" id="PPUT01000050">
    <property type="protein sequence ID" value="RDC41196.1"/>
    <property type="molecule type" value="Genomic_DNA"/>
</dbReference>
<dbReference type="InterPro" id="IPR040559">
    <property type="entry name" value="CdiA_C"/>
</dbReference>
<proteinExistence type="predicted"/>
<organism evidence="2 3">
    <name type="scientific">Adlercreutzia equolifaciens subsp. celatus</name>
    <dbReference type="NCBI Taxonomy" id="394340"/>
    <lineage>
        <taxon>Bacteria</taxon>
        <taxon>Bacillati</taxon>
        <taxon>Actinomycetota</taxon>
        <taxon>Coriobacteriia</taxon>
        <taxon>Eggerthellales</taxon>
        <taxon>Eggerthellaceae</taxon>
        <taxon>Adlercreutzia</taxon>
    </lineage>
</organism>
<protein>
    <recommendedName>
        <fullName evidence="1">tRNA nuclease CdiA C-terminal domain-containing protein</fullName>
    </recommendedName>
</protein>
<name>A0A369NUZ1_9ACTN</name>
<dbReference type="Pfam" id="PF18451">
    <property type="entry name" value="CdiA_C"/>
    <property type="match status" value="1"/>
</dbReference>
<dbReference type="Proteomes" id="UP000253805">
    <property type="component" value="Unassembled WGS sequence"/>
</dbReference>
<accession>A0A369NUZ1</accession>
<dbReference type="Gene3D" id="3.40.1350.120">
    <property type="match status" value="1"/>
</dbReference>
<reference evidence="2 3" key="1">
    <citation type="journal article" date="2018" name="Elife">
        <title>Discovery and characterization of a prevalent human gut bacterial enzyme sufficient for the inactivation of a family of plant toxins.</title>
        <authorList>
            <person name="Koppel N."/>
            <person name="Bisanz J.E."/>
            <person name="Pandelia M.E."/>
            <person name="Turnbaugh P.J."/>
            <person name="Balskus E.P."/>
        </authorList>
    </citation>
    <scope>NUCLEOTIDE SEQUENCE [LARGE SCALE GENOMIC DNA]</scope>
    <source>
        <strain evidence="2 3">OB21 GAM 11</strain>
    </source>
</reference>
<sequence length="129" mass="14336">MKNKQGTIVAPSNLNILPHEMATARALADVGMDVEFVSRTQGNRAKSADFIADGVLWEVKSPTSANLRVVQKHLRAALHQSRDVIFDCRRMKGAREEAVLKEVRKWAGSLASVRRLLFVDRSGGVLRIK</sequence>
<gene>
    <name evidence="2" type="ORF">C1850_11355</name>
</gene>
<comment type="caution">
    <text evidence="2">The sequence shown here is derived from an EMBL/GenBank/DDBJ whole genome shotgun (WGS) entry which is preliminary data.</text>
</comment>
<evidence type="ECO:0000313" key="2">
    <source>
        <dbReference type="EMBL" id="RDC41196.1"/>
    </source>
</evidence>
<feature type="domain" description="tRNA nuclease CdiA C-terminal" evidence="1">
    <location>
        <begin position="46"/>
        <end position="125"/>
    </location>
</feature>